<feature type="domain" description="Endonuclease/exonuclease/phosphatase" evidence="2">
    <location>
        <begin position="54"/>
        <end position="265"/>
    </location>
</feature>
<protein>
    <submittedName>
        <fullName evidence="3">Endonuclease/exonuclease/phosphatase family protein</fullName>
    </submittedName>
</protein>
<proteinExistence type="predicted"/>
<comment type="caution">
    <text evidence="3">The sequence shown here is derived from an EMBL/GenBank/DDBJ whole genome shotgun (WGS) entry which is preliminary data.</text>
</comment>
<feature type="signal peptide" evidence="1">
    <location>
        <begin position="1"/>
        <end position="19"/>
    </location>
</feature>
<evidence type="ECO:0000259" key="2">
    <source>
        <dbReference type="Pfam" id="PF03372"/>
    </source>
</evidence>
<organism evidence="3 4">
    <name type="scientific">Ferrimonas gelatinilytica</name>
    <dbReference type="NCBI Taxonomy" id="1255257"/>
    <lineage>
        <taxon>Bacteria</taxon>
        <taxon>Pseudomonadati</taxon>
        <taxon>Pseudomonadota</taxon>
        <taxon>Gammaproteobacteria</taxon>
        <taxon>Alteromonadales</taxon>
        <taxon>Ferrimonadaceae</taxon>
        <taxon>Ferrimonas</taxon>
    </lineage>
</organism>
<dbReference type="Proteomes" id="UP001501600">
    <property type="component" value="Unassembled WGS sequence"/>
</dbReference>
<keyword evidence="3" id="KW-0378">Hydrolase</keyword>
<keyword evidence="4" id="KW-1185">Reference proteome</keyword>
<sequence length="279" mass="30897">MVKRVLRWGLFLAIPLLSALQMTELPQPVIEAQTYQLGHYQHQVIDGDRLVLLNWNIHKELNAAGWRADLAQIQQDHQPTLITLQEANLDISDPNLPLPAGFGLEFAANLVLNDSEHAGVATASREAPSASQAVFSSVTEPLLASPKLFLLSEYPLAGRKETLLVANIHAINFVDKEDYGTQLGQLSMAISAHDGPLLVVGDFNSWNPTRLTHLAQLMAQHQLQPVPFPNPVSSFMGNPLDHVFFSRHFELTAADTLDRYDSSDHLPLLVDLKLMPEVQ</sequence>
<evidence type="ECO:0000313" key="3">
    <source>
        <dbReference type="EMBL" id="GAA5188326.1"/>
    </source>
</evidence>
<gene>
    <name evidence="3" type="ORF">GCM10025772_08090</name>
</gene>
<accession>A0ABP9RW64</accession>
<dbReference type="SUPFAM" id="SSF56219">
    <property type="entry name" value="DNase I-like"/>
    <property type="match status" value="1"/>
</dbReference>
<dbReference type="RefSeq" id="WP_345315760.1">
    <property type="nucleotide sequence ID" value="NZ_BAABLF010000005.1"/>
</dbReference>
<keyword evidence="3" id="KW-0255">Endonuclease</keyword>
<evidence type="ECO:0000313" key="4">
    <source>
        <dbReference type="Proteomes" id="UP001501600"/>
    </source>
</evidence>
<dbReference type="NCBIfam" id="NF003842">
    <property type="entry name" value="PRK05421.1-4"/>
    <property type="match status" value="1"/>
</dbReference>
<dbReference type="Gene3D" id="3.60.10.10">
    <property type="entry name" value="Endonuclease/exonuclease/phosphatase"/>
    <property type="match status" value="1"/>
</dbReference>
<reference evidence="4" key="1">
    <citation type="journal article" date="2019" name="Int. J. Syst. Evol. Microbiol.">
        <title>The Global Catalogue of Microorganisms (GCM) 10K type strain sequencing project: providing services to taxonomists for standard genome sequencing and annotation.</title>
        <authorList>
            <consortium name="The Broad Institute Genomics Platform"/>
            <consortium name="The Broad Institute Genome Sequencing Center for Infectious Disease"/>
            <person name="Wu L."/>
            <person name="Ma J."/>
        </authorList>
    </citation>
    <scope>NUCLEOTIDE SEQUENCE [LARGE SCALE GENOMIC DNA]</scope>
    <source>
        <strain evidence="4">JCM 18720</strain>
    </source>
</reference>
<dbReference type="EMBL" id="BAABLF010000005">
    <property type="protein sequence ID" value="GAA5188326.1"/>
    <property type="molecule type" value="Genomic_DNA"/>
</dbReference>
<dbReference type="GO" id="GO:0004519">
    <property type="term" value="F:endonuclease activity"/>
    <property type="evidence" value="ECO:0007669"/>
    <property type="project" value="UniProtKB-KW"/>
</dbReference>
<evidence type="ECO:0000256" key="1">
    <source>
        <dbReference type="SAM" id="SignalP"/>
    </source>
</evidence>
<name>A0ABP9RW64_9GAMM</name>
<feature type="chain" id="PRO_5045825731" evidence="1">
    <location>
        <begin position="20"/>
        <end position="279"/>
    </location>
</feature>
<dbReference type="InterPro" id="IPR036691">
    <property type="entry name" value="Endo/exonu/phosph_ase_sf"/>
</dbReference>
<dbReference type="InterPro" id="IPR005135">
    <property type="entry name" value="Endo/exonuclease/phosphatase"/>
</dbReference>
<dbReference type="Pfam" id="PF03372">
    <property type="entry name" value="Exo_endo_phos"/>
    <property type="match status" value="1"/>
</dbReference>
<keyword evidence="3" id="KW-0540">Nuclease</keyword>
<keyword evidence="1" id="KW-0732">Signal</keyword>